<dbReference type="RefSeq" id="WP_092459426.1">
    <property type="nucleotide sequence ID" value="NZ_FPCJ01000001.1"/>
</dbReference>
<dbReference type="NCBIfam" id="TIGR04183">
    <property type="entry name" value="Por_Secre_tail"/>
    <property type="match status" value="1"/>
</dbReference>
<dbReference type="STRING" id="1393122.SAMN05660895_1482"/>
<dbReference type="AlphaFoldDB" id="A0A1I7NE94"/>
<dbReference type="OrthoDB" id="1490051at2"/>
<evidence type="ECO:0000313" key="1">
    <source>
        <dbReference type="EMBL" id="SFV32866.1"/>
    </source>
</evidence>
<gene>
    <name evidence="1" type="ORF">SAMN05660895_1482</name>
</gene>
<dbReference type="InterPro" id="IPR026444">
    <property type="entry name" value="Secre_tail"/>
</dbReference>
<dbReference type="EMBL" id="FPCJ01000001">
    <property type="protein sequence ID" value="SFV32866.1"/>
    <property type="molecule type" value="Genomic_DNA"/>
</dbReference>
<keyword evidence="2" id="KW-1185">Reference proteome</keyword>
<accession>A0A1I7NE94</accession>
<reference evidence="2" key="1">
    <citation type="submission" date="2016-10" db="EMBL/GenBank/DDBJ databases">
        <authorList>
            <person name="Varghese N."/>
            <person name="Submissions S."/>
        </authorList>
    </citation>
    <scope>NUCLEOTIDE SEQUENCE [LARGE SCALE GENOMIC DNA]</scope>
    <source>
        <strain evidence="2">DSM 14807</strain>
    </source>
</reference>
<proteinExistence type="predicted"/>
<organism evidence="1 2">
    <name type="scientific">Thermoflavifilum thermophilum</name>
    <dbReference type="NCBI Taxonomy" id="1393122"/>
    <lineage>
        <taxon>Bacteria</taxon>
        <taxon>Pseudomonadati</taxon>
        <taxon>Bacteroidota</taxon>
        <taxon>Chitinophagia</taxon>
        <taxon>Chitinophagales</taxon>
        <taxon>Chitinophagaceae</taxon>
        <taxon>Thermoflavifilum</taxon>
    </lineage>
</organism>
<evidence type="ECO:0000313" key="2">
    <source>
        <dbReference type="Proteomes" id="UP000199537"/>
    </source>
</evidence>
<name>A0A1I7NE94_9BACT</name>
<dbReference type="Proteomes" id="UP000199537">
    <property type="component" value="Unassembled WGS sequence"/>
</dbReference>
<sequence>MGKLMMYVVWMGLSMGGALKPPTVIGFSADYNATEEVVHLHWITRNAPAGEKFIIQRSLDSVHFVAIGQTINVGGQAVQHYYFDDPKPIGGKIYYRIAEQDASGKFYYSSTATINKPVASLMIGNLYVDSSRQVHFAIISPQASIANITLVDLNGKIWQSYLVNLKQGNNLFATDLKHLTPGIYFFQVNDKKGGGSAMLRFAKVNDTTYRL</sequence>
<protein>
    <submittedName>
        <fullName evidence="1">Por secretion system C-terminal sorting domain-containing protein</fullName>
    </submittedName>
</protein>